<keyword evidence="2" id="KW-1133">Transmembrane helix</keyword>
<dbReference type="AlphaFoldDB" id="X1JWI7"/>
<dbReference type="GO" id="GO:0005886">
    <property type="term" value="C:plasma membrane"/>
    <property type="evidence" value="ECO:0007669"/>
    <property type="project" value="TreeGrafter"/>
</dbReference>
<dbReference type="Pfam" id="PF13807">
    <property type="entry name" value="GNVR"/>
    <property type="match status" value="1"/>
</dbReference>
<dbReference type="InterPro" id="IPR050445">
    <property type="entry name" value="Bact_polysacc_biosynth/exp"/>
</dbReference>
<evidence type="ECO:0000259" key="3">
    <source>
        <dbReference type="Pfam" id="PF13807"/>
    </source>
</evidence>
<dbReference type="PANTHER" id="PTHR32309">
    <property type="entry name" value="TYROSINE-PROTEIN KINASE"/>
    <property type="match status" value="1"/>
</dbReference>
<keyword evidence="2" id="KW-0472">Membrane</keyword>
<name>X1JWI7_9ZZZZ</name>
<dbReference type="PANTHER" id="PTHR32309:SF13">
    <property type="entry name" value="FERRIC ENTEROBACTIN TRANSPORT PROTEIN FEPE"/>
    <property type="match status" value="1"/>
</dbReference>
<sequence>AQKIGEFNDAYIKTRNKRLELEAKLEELRRSSQPGVDILHVRSLIDNPLIDALYSQLLESEVELSRLSKVYRSKHTKVIQIKTKIDNTRNKLQEELKKEVENLKSERSVLLAREKVLQKTISDFENEALGANRKELRYTIFQRNVETNQKLYDTLLSKSKETNITGNIDISNIRTAEEAVMPLFPVRPKKKLNLILSVIFGLMTGIGLSFLWEYLDRSLRTEEDVRRYLDLPVLSIVPLIDRIKG</sequence>
<reference evidence="4" key="1">
    <citation type="journal article" date="2014" name="Front. Microbiol.">
        <title>High frequency of phylogenetically diverse reductive dehalogenase-homologous genes in deep subseafloor sedimentary metagenomes.</title>
        <authorList>
            <person name="Kawai M."/>
            <person name="Futagami T."/>
            <person name="Toyoda A."/>
            <person name="Takaki Y."/>
            <person name="Nishi S."/>
            <person name="Hori S."/>
            <person name="Arai W."/>
            <person name="Tsubouchi T."/>
            <person name="Morono Y."/>
            <person name="Uchiyama I."/>
            <person name="Ito T."/>
            <person name="Fujiyama A."/>
            <person name="Inagaki F."/>
            <person name="Takami H."/>
        </authorList>
    </citation>
    <scope>NUCLEOTIDE SEQUENCE</scope>
    <source>
        <strain evidence="4">Expedition CK06-06</strain>
    </source>
</reference>
<feature type="domain" description="Tyrosine-protein kinase G-rich" evidence="3">
    <location>
        <begin position="141"/>
        <end position="211"/>
    </location>
</feature>
<feature type="transmembrane region" description="Helical" evidence="2">
    <location>
        <begin position="192"/>
        <end position="212"/>
    </location>
</feature>
<comment type="caution">
    <text evidence="4">The sequence shown here is derived from an EMBL/GenBank/DDBJ whole genome shotgun (WGS) entry which is preliminary data.</text>
</comment>
<keyword evidence="1" id="KW-0175">Coiled coil</keyword>
<organism evidence="4">
    <name type="scientific">marine sediment metagenome</name>
    <dbReference type="NCBI Taxonomy" id="412755"/>
    <lineage>
        <taxon>unclassified sequences</taxon>
        <taxon>metagenomes</taxon>
        <taxon>ecological metagenomes</taxon>
    </lineage>
</organism>
<evidence type="ECO:0000256" key="1">
    <source>
        <dbReference type="SAM" id="Coils"/>
    </source>
</evidence>
<evidence type="ECO:0000313" key="4">
    <source>
        <dbReference type="EMBL" id="GAH82629.1"/>
    </source>
</evidence>
<dbReference type="GO" id="GO:0004713">
    <property type="term" value="F:protein tyrosine kinase activity"/>
    <property type="evidence" value="ECO:0007669"/>
    <property type="project" value="TreeGrafter"/>
</dbReference>
<gene>
    <name evidence="4" type="ORF">S03H2_55730</name>
</gene>
<evidence type="ECO:0000256" key="2">
    <source>
        <dbReference type="SAM" id="Phobius"/>
    </source>
</evidence>
<accession>X1JWI7</accession>
<protein>
    <recommendedName>
        <fullName evidence="3">Tyrosine-protein kinase G-rich domain-containing protein</fullName>
    </recommendedName>
</protein>
<keyword evidence="2" id="KW-0812">Transmembrane</keyword>
<dbReference type="InterPro" id="IPR032807">
    <property type="entry name" value="GNVR"/>
</dbReference>
<feature type="non-terminal residue" evidence="4">
    <location>
        <position position="1"/>
    </location>
</feature>
<feature type="coiled-coil region" evidence="1">
    <location>
        <begin position="78"/>
        <end position="113"/>
    </location>
</feature>
<dbReference type="EMBL" id="BARU01035623">
    <property type="protein sequence ID" value="GAH82629.1"/>
    <property type="molecule type" value="Genomic_DNA"/>
</dbReference>
<proteinExistence type="predicted"/>